<sequence>MESHGKQSRTVIKNSSLINEYCTFCIFAPKEESIKDALCNDGRFMSFLKEENWTLVKKGTITENNYLVKILSDQPDEVYEIHVESKKGARYSGDLNKKQNDLDLAGGQLCTLEKPQGQPDFGEGQLSASKTQQPQPDYEQGQLGTSKLQQQQEFECQLLHLYPKLKEEGEKIFNFLNKKDLEVCKKNFGKEVNDSLSAILVETLATRMNSVGYIEWRNDLGCVHGFATCFVLRGRYILTCYHVVEKIVGEGTEAKDWGNRIKQLARVTFSYKKEHPPREKWFSLENWFEISDKDLDFAVLKLEENESQSHPPPGLLQFHSPPPPNGPVFITGHPKGGIKSMDVCVVVSVFERGNKYSNHLQQHQNSECSRYMCGYNSDEKCIHSYNPKGFDREKNSPDLVAYNTCFFEGSSGSPVFDKNGKLVAMHAAGFAYKMRNKECSIIEWGYLICSIILKIKSKFGSWFDSTFSPDTSEDNSHVDAFQNEAEEEMDCS</sequence>
<reference evidence="2 3" key="1">
    <citation type="journal article" date="2024" name="Proc. Natl. Acad. Sci. U.S.A.">
        <title>The genetic regulatory architecture and epigenomic basis for age-related changes in rattlesnake venom.</title>
        <authorList>
            <person name="Hogan M.P."/>
            <person name="Holding M.L."/>
            <person name="Nystrom G.S."/>
            <person name="Colston T.J."/>
            <person name="Bartlett D.A."/>
            <person name="Mason A.J."/>
            <person name="Ellsworth S.A."/>
            <person name="Rautsaw R.M."/>
            <person name="Lawrence K.C."/>
            <person name="Strickland J.L."/>
            <person name="He B."/>
            <person name="Fraser P."/>
            <person name="Margres M.J."/>
            <person name="Gilbert D.M."/>
            <person name="Gibbs H.L."/>
            <person name="Parkinson C.L."/>
            <person name="Rokyta D.R."/>
        </authorList>
    </citation>
    <scope>NUCLEOTIDE SEQUENCE [LARGE SCALE GENOMIC DNA]</scope>
    <source>
        <strain evidence="2">DRR0105</strain>
    </source>
</reference>
<dbReference type="SUPFAM" id="SSF50494">
    <property type="entry name" value="Trypsin-like serine proteases"/>
    <property type="match status" value="1"/>
</dbReference>
<protein>
    <recommendedName>
        <fullName evidence="4">Protein FAM111A-like</fullName>
    </recommendedName>
</protein>
<evidence type="ECO:0008006" key="4">
    <source>
        <dbReference type="Google" id="ProtNLM"/>
    </source>
</evidence>
<dbReference type="Proteomes" id="UP001474421">
    <property type="component" value="Unassembled WGS sequence"/>
</dbReference>
<evidence type="ECO:0000256" key="1">
    <source>
        <dbReference type="SAM" id="MobiDB-lite"/>
    </source>
</evidence>
<dbReference type="GO" id="GO:0000785">
    <property type="term" value="C:chromatin"/>
    <property type="evidence" value="ECO:0007669"/>
    <property type="project" value="TreeGrafter"/>
</dbReference>
<dbReference type="GO" id="GO:0005634">
    <property type="term" value="C:nucleus"/>
    <property type="evidence" value="ECO:0007669"/>
    <property type="project" value="TreeGrafter"/>
</dbReference>
<proteinExistence type="predicted"/>
<dbReference type="EMBL" id="JAOTOJ010000001">
    <property type="protein sequence ID" value="KAK9410277.1"/>
    <property type="molecule type" value="Genomic_DNA"/>
</dbReference>
<evidence type="ECO:0000313" key="2">
    <source>
        <dbReference type="EMBL" id="KAK9410277.1"/>
    </source>
</evidence>
<comment type="caution">
    <text evidence="2">The sequence shown here is derived from an EMBL/GenBank/DDBJ whole genome shotgun (WGS) entry which is preliminary data.</text>
</comment>
<dbReference type="Gene3D" id="2.40.10.120">
    <property type="match status" value="1"/>
</dbReference>
<accession>A0AAW1C8Y2</accession>
<evidence type="ECO:0000313" key="3">
    <source>
        <dbReference type="Proteomes" id="UP001474421"/>
    </source>
</evidence>
<gene>
    <name evidence="2" type="ORF">NXF25_001452</name>
</gene>
<name>A0AAW1C8Y2_CROAD</name>
<dbReference type="AlphaFoldDB" id="A0AAW1C8Y2"/>
<dbReference type="PANTHER" id="PTHR14389">
    <property type="entry name" value="SI:CH1073-475A24.1"/>
    <property type="match status" value="1"/>
</dbReference>
<keyword evidence="3" id="KW-1185">Reference proteome</keyword>
<feature type="compositionally biased region" description="Polar residues" evidence="1">
    <location>
        <begin position="126"/>
        <end position="135"/>
    </location>
</feature>
<dbReference type="PANTHER" id="PTHR14389:SF3">
    <property type="entry name" value="PROTEIN FAM111A-LIKE"/>
    <property type="match status" value="1"/>
</dbReference>
<organism evidence="2 3">
    <name type="scientific">Crotalus adamanteus</name>
    <name type="common">Eastern diamondback rattlesnake</name>
    <dbReference type="NCBI Taxonomy" id="8729"/>
    <lineage>
        <taxon>Eukaryota</taxon>
        <taxon>Metazoa</taxon>
        <taxon>Chordata</taxon>
        <taxon>Craniata</taxon>
        <taxon>Vertebrata</taxon>
        <taxon>Euteleostomi</taxon>
        <taxon>Lepidosauria</taxon>
        <taxon>Squamata</taxon>
        <taxon>Bifurcata</taxon>
        <taxon>Unidentata</taxon>
        <taxon>Episquamata</taxon>
        <taxon>Toxicofera</taxon>
        <taxon>Serpentes</taxon>
        <taxon>Colubroidea</taxon>
        <taxon>Viperidae</taxon>
        <taxon>Crotalinae</taxon>
        <taxon>Crotalus</taxon>
    </lineage>
</organism>
<dbReference type="InterPro" id="IPR009003">
    <property type="entry name" value="Peptidase_S1_PA"/>
</dbReference>
<feature type="region of interest" description="Disordered" evidence="1">
    <location>
        <begin position="120"/>
        <end position="144"/>
    </location>
</feature>
<dbReference type="Pfam" id="PF13365">
    <property type="entry name" value="Trypsin_2"/>
    <property type="match status" value="1"/>
</dbReference>
<dbReference type="GO" id="GO:0006260">
    <property type="term" value="P:DNA replication"/>
    <property type="evidence" value="ECO:0007669"/>
    <property type="project" value="TreeGrafter"/>
</dbReference>